<dbReference type="Proteomes" id="UP001209878">
    <property type="component" value="Unassembled WGS sequence"/>
</dbReference>
<sequence length="126" mass="14325">MNALKQRNSIRLHCEVNQFIVDTPLKSIVSSVLISEVANEDILRREDNGLDGCRKFAKERLVPDTPMSDDHNEEYEGQYVQHVDGEDTECRRQDHQAPRKETAPCPLPCDPTVTPRPSSSPACNHW</sequence>
<proteinExistence type="predicted"/>
<accession>A0AAD9JW45</accession>
<feature type="compositionally biased region" description="Polar residues" evidence="1">
    <location>
        <begin position="115"/>
        <end position="126"/>
    </location>
</feature>
<gene>
    <name evidence="2" type="ORF">NP493_1659g00007</name>
</gene>
<organism evidence="2 3">
    <name type="scientific">Ridgeia piscesae</name>
    <name type="common">Tubeworm</name>
    <dbReference type="NCBI Taxonomy" id="27915"/>
    <lineage>
        <taxon>Eukaryota</taxon>
        <taxon>Metazoa</taxon>
        <taxon>Spiralia</taxon>
        <taxon>Lophotrochozoa</taxon>
        <taxon>Annelida</taxon>
        <taxon>Polychaeta</taxon>
        <taxon>Sedentaria</taxon>
        <taxon>Canalipalpata</taxon>
        <taxon>Sabellida</taxon>
        <taxon>Siboglinidae</taxon>
        <taxon>Ridgeia</taxon>
    </lineage>
</organism>
<dbReference type="AlphaFoldDB" id="A0AAD9JW45"/>
<keyword evidence="3" id="KW-1185">Reference proteome</keyword>
<protein>
    <submittedName>
        <fullName evidence="2">Uncharacterized protein</fullName>
    </submittedName>
</protein>
<evidence type="ECO:0000256" key="1">
    <source>
        <dbReference type="SAM" id="MobiDB-lite"/>
    </source>
</evidence>
<feature type="compositionally biased region" description="Basic and acidic residues" evidence="1">
    <location>
        <begin position="83"/>
        <end position="102"/>
    </location>
</feature>
<evidence type="ECO:0000313" key="2">
    <source>
        <dbReference type="EMBL" id="KAK2160232.1"/>
    </source>
</evidence>
<evidence type="ECO:0000313" key="3">
    <source>
        <dbReference type="Proteomes" id="UP001209878"/>
    </source>
</evidence>
<feature type="region of interest" description="Disordered" evidence="1">
    <location>
        <begin position="61"/>
        <end position="126"/>
    </location>
</feature>
<reference evidence="2" key="1">
    <citation type="journal article" date="2023" name="Mol. Biol. Evol.">
        <title>Third-Generation Sequencing Reveals the Adaptive Role of the Epigenome in Three Deep-Sea Polychaetes.</title>
        <authorList>
            <person name="Perez M."/>
            <person name="Aroh O."/>
            <person name="Sun Y."/>
            <person name="Lan Y."/>
            <person name="Juniper S.K."/>
            <person name="Young C.R."/>
            <person name="Angers B."/>
            <person name="Qian P.Y."/>
        </authorList>
    </citation>
    <scope>NUCLEOTIDE SEQUENCE</scope>
    <source>
        <strain evidence="2">R07B-5</strain>
    </source>
</reference>
<dbReference type="EMBL" id="JAODUO010001659">
    <property type="protein sequence ID" value="KAK2160232.1"/>
    <property type="molecule type" value="Genomic_DNA"/>
</dbReference>
<name>A0AAD9JW45_RIDPI</name>
<comment type="caution">
    <text evidence="2">The sequence shown here is derived from an EMBL/GenBank/DDBJ whole genome shotgun (WGS) entry which is preliminary data.</text>
</comment>